<reference evidence="2" key="1">
    <citation type="journal article" date="2023" name="G3 (Bethesda)">
        <title>A reference genome for the long-term kleptoplast-retaining sea slug Elysia crispata morphotype clarki.</title>
        <authorList>
            <person name="Eastman K.E."/>
            <person name="Pendleton A.L."/>
            <person name="Shaikh M.A."/>
            <person name="Suttiyut T."/>
            <person name="Ogas R."/>
            <person name="Tomko P."/>
            <person name="Gavelis G."/>
            <person name="Widhalm J.R."/>
            <person name="Wisecaver J.H."/>
        </authorList>
    </citation>
    <scope>NUCLEOTIDE SEQUENCE</scope>
    <source>
        <strain evidence="2">ECLA1</strain>
    </source>
</reference>
<organism evidence="2 3">
    <name type="scientific">Elysia crispata</name>
    <name type="common">lettuce slug</name>
    <dbReference type="NCBI Taxonomy" id="231223"/>
    <lineage>
        <taxon>Eukaryota</taxon>
        <taxon>Metazoa</taxon>
        <taxon>Spiralia</taxon>
        <taxon>Lophotrochozoa</taxon>
        <taxon>Mollusca</taxon>
        <taxon>Gastropoda</taxon>
        <taxon>Heterobranchia</taxon>
        <taxon>Euthyneura</taxon>
        <taxon>Panpulmonata</taxon>
        <taxon>Sacoglossa</taxon>
        <taxon>Placobranchoidea</taxon>
        <taxon>Plakobranchidae</taxon>
        <taxon>Elysia</taxon>
    </lineage>
</organism>
<name>A0AAE1DRN2_9GAST</name>
<gene>
    <name evidence="2" type="ORF">RRG08_037220</name>
</gene>
<dbReference type="AlphaFoldDB" id="A0AAE1DRN2"/>
<comment type="caution">
    <text evidence="2">The sequence shown here is derived from an EMBL/GenBank/DDBJ whole genome shotgun (WGS) entry which is preliminary data.</text>
</comment>
<feature type="signal peptide" evidence="1">
    <location>
        <begin position="1"/>
        <end position="28"/>
    </location>
</feature>
<sequence length="111" mass="12473">MCNEQEACVASWVVFPAVISLFLKAVTSNSPVGIMQTNPAGWPFQRSWRLLMQEENGTAGSGKVYGRLYFMCRVATGGRRRRVVLAVELRENRGLFGNEKGHVLFRPRALQ</sequence>
<protein>
    <recommendedName>
        <fullName evidence="4">Secreted protein</fullName>
    </recommendedName>
</protein>
<evidence type="ECO:0000313" key="2">
    <source>
        <dbReference type="EMBL" id="KAK3779158.1"/>
    </source>
</evidence>
<dbReference type="EMBL" id="JAWDGP010002877">
    <property type="protein sequence ID" value="KAK3779158.1"/>
    <property type="molecule type" value="Genomic_DNA"/>
</dbReference>
<keyword evidence="3" id="KW-1185">Reference proteome</keyword>
<accession>A0AAE1DRN2</accession>
<feature type="chain" id="PRO_5042039092" description="Secreted protein" evidence="1">
    <location>
        <begin position="29"/>
        <end position="111"/>
    </location>
</feature>
<evidence type="ECO:0000256" key="1">
    <source>
        <dbReference type="SAM" id="SignalP"/>
    </source>
</evidence>
<evidence type="ECO:0000313" key="3">
    <source>
        <dbReference type="Proteomes" id="UP001283361"/>
    </source>
</evidence>
<dbReference type="Proteomes" id="UP001283361">
    <property type="component" value="Unassembled WGS sequence"/>
</dbReference>
<proteinExistence type="predicted"/>
<keyword evidence="1" id="KW-0732">Signal</keyword>
<evidence type="ECO:0008006" key="4">
    <source>
        <dbReference type="Google" id="ProtNLM"/>
    </source>
</evidence>